<keyword evidence="2" id="KW-1185">Reference proteome</keyword>
<proteinExistence type="predicted"/>
<gene>
    <name evidence="1" type="ORF">AAFF_G00073400</name>
</gene>
<evidence type="ECO:0000313" key="1">
    <source>
        <dbReference type="EMBL" id="KAJ8392666.1"/>
    </source>
</evidence>
<name>A0AAD7WD25_9TELE</name>
<dbReference type="AlphaFoldDB" id="A0AAD7WD25"/>
<dbReference type="EMBL" id="JAINUG010000144">
    <property type="protein sequence ID" value="KAJ8392666.1"/>
    <property type="molecule type" value="Genomic_DNA"/>
</dbReference>
<reference evidence="1" key="1">
    <citation type="journal article" date="2023" name="Science">
        <title>Genome structures resolve the early diversification of teleost fishes.</title>
        <authorList>
            <person name="Parey E."/>
            <person name="Louis A."/>
            <person name="Montfort J."/>
            <person name="Bouchez O."/>
            <person name="Roques C."/>
            <person name="Iampietro C."/>
            <person name="Lluch J."/>
            <person name="Castinel A."/>
            <person name="Donnadieu C."/>
            <person name="Desvignes T."/>
            <person name="Floi Bucao C."/>
            <person name="Jouanno E."/>
            <person name="Wen M."/>
            <person name="Mejri S."/>
            <person name="Dirks R."/>
            <person name="Jansen H."/>
            <person name="Henkel C."/>
            <person name="Chen W.J."/>
            <person name="Zahm M."/>
            <person name="Cabau C."/>
            <person name="Klopp C."/>
            <person name="Thompson A.W."/>
            <person name="Robinson-Rechavi M."/>
            <person name="Braasch I."/>
            <person name="Lecointre G."/>
            <person name="Bobe J."/>
            <person name="Postlethwait J.H."/>
            <person name="Berthelot C."/>
            <person name="Roest Crollius H."/>
            <person name="Guiguen Y."/>
        </authorList>
    </citation>
    <scope>NUCLEOTIDE SEQUENCE</scope>
    <source>
        <strain evidence="1">NC1722</strain>
    </source>
</reference>
<dbReference type="Proteomes" id="UP001221898">
    <property type="component" value="Unassembled WGS sequence"/>
</dbReference>
<protein>
    <submittedName>
        <fullName evidence="1">Uncharacterized protein</fullName>
    </submittedName>
</protein>
<evidence type="ECO:0000313" key="2">
    <source>
        <dbReference type="Proteomes" id="UP001221898"/>
    </source>
</evidence>
<comment type="caution">
    <text evidence="1">The sequence shown here is derived from an EMBL/GenBank/DDBJ whole genome shotgun (WGS) entry which is preliminary data.</text>
</comment>
<organism evidence="1 2">
    <name type="scientific">Aldrovandia affinis</name>
    <dbReference type="NCBI Taxonomy" id="143900"/>
    <lineage>
        <taxon>Eukaryota</taxon>
        <taxon>Metazoa</taxon>
        <taxon>Chordata</taxon>
        <taxon>Craniata</taxon>
        <taxon>Vertebrata</taxon>
        <taxon>Euteleostomi</taxon>
        <taxon>Actinopterygii</taxon>
        <taxon>Neopterygii</taxon>
        <taxon>Teleostei</taxon>
        <taxon>Notacanthiformes</taxon>
        <taxon>Halosauridae</taxon>
        <taxon>Aldrovandia</taxon>
    </lineage>
</organism>
<sequence length="71" mass="8164">MRTSPCDFSSLTPAPVLLQCSADALRAYNRRSADVQRLPDLRENVWRNRSFDTGSPSRLRKNEAGFYSRRC</sequence>
<accession>A0AAD7WD25</accession>